<evidence type="ECO:0000256" key="1">
    <source>
        <dbReference type="SAM" id="Phobius"/>
    </source>
</evidence>
<dbReference type="AlphaFoldDB" id="A0ABC8RPX8"/>
<dbReference type="Proteomes" id="UP001642360">
    <property type="component" value="Unassembled WGS sequence"/>
</dbReference>
<accession>A0ABC8RPX8</accession>
<keyword evidence="1" id="KW-1133">Transmembrane helix</keyword>
<name>A0ABC8RPX8_9AQUA</name>
<evidence type="ECO:0008006" key="4">
    <source>
        <dbReference type="Google" id="ProtNLM"/>
    </source>
</evidence>
<evidence type="ECO:0000313" key="2">
    <source>
        <dbReference type="EMBL" id="CAK9147035.1"/>
    </source>
</evidence>
<comment type="caution">
    <text evidence="2">The sequence shown here is derived from an EMBL/GenBank/DDBJ whole genome shotgun (WGS) entry which is preliminary data.</text>
</comment>
<gene>
    <name evidence="2" type="ORF">ILEXP_LOCUS14912</name>
</gene>
<feature type="transmembrane region" description="Helical" evidence="1">
    <location>
        <begin position="104"/>
        <end position="126"/>
    </location>
</feature>
<sequence length="132" mass="14831">MEEHEHILFGFCSRLRLLSQFTTQLSVAVAVAVAVGSDLRVFNSRFMKESYSAITCLCATPDGPLVSMAIQRADSCGTYACTLFFQFIALQETMIMTPKDYRQFLIRYLVSTSLHLLALLSSLSSFRLRCVL</sequence>
<organism evidence="2 3">
    <name type="scientific">Ilex paraguariensis</name>
    <name type="common">yerba mate</name>
    <dbReference type="NCBI Taxonomy" id="185542"/>
    <lineage>
        <taxon>Eukaryota</taxon>
        <taxon>Viridiplantae</taxon>
        <taxon>Streptophyta</taxon>
        <taxon>Embryophyta</taxon>
        <taxon>Tracheophyta</taxon>
        <taxon>Spermatophyta</taxon>
        <taxon>Magnoliopsida</taxon>
        <taxon>eudicotyledons</taxon>
        <taxon>Gunneridae</taxon>
        <taxon>Pentapetalae</taxon>
        <taxon>asterids</taxon>
        <taxon>campanulids</taxon>
        <taxon>Aquifoliales</taxon>
        <taxon>Aquifoliaceae</taxon>
        <taxon>Ilex</taxon>
    </lineage>
</organism>
<feature type="transmembrane region" description="Helical" evidence="1">
    <location>
        <begin position="23"/>
        <end position="42"/>
    </location>
</feature>
<keyword evidence="1" id="KW-0812">Transmembrane</keyword>
<keyword evidence="1" id="KW-0472">Membrane</keyword>
<reference evidence="2 3" key="1">
    <citation type="submission" date="2024-02" db="EMBL/GenBank/DDBJ databases">
        <authorList>
            <person name="Vignale AGUSTIN F."/>
            <person name="Sosa J E."/>
            <person name="Modenutti C."/>
        </authorList>
    </citation>
    <scope>NUCLEOTIDE SEQUENCE [LARGE SCALE GENOMIC DNA]</scope>
</reference>
<proteinExistence type="predicted"/>
<evidence type="ECO:0000313" key="3">
    <source>
        <dbReference type="Proteomes" id="UP001642360"/>
    </source>
</evidence>
<protein>
    <recommendedName>
        <fullName evidence="4">CASP-like protein</fullName>
    </recommendedName>
</protein>
<keyword evidence="3" id="KW-1185">Reference proteome</keyword>
<dbReference type="EMBL" id="CAUOFW020001636">
    <property type="protein sequence ID" value="CAK9147035.1"/>
    <property type="molecule type" value="Genomic_DNA"/>
</dbReference>